<proteinExistence type="predicted"/>
<accession>A0ABQ7X937</accession>
<gene>
    <name evidence="1" type="ORF">HID58_093996</name>
</gene>
<name>A0ABQ7X937_BRANA</name>
<evidence type="ECO:0000313" key="2">
    <source>
        <dbReference type="Proteomes" id="UP000824890"/>
    </source>
</evidence>
<reference evidence="1 2" key="1">
    <citation type="submission" date="2021-05" db="EMBL/GenBank/DDBJ databases">
        <title>Genome Assembly of Synthetic Allotetraploid Brassica napus Reveals Homoeologous Exchanges between Subgenomes.</title>
        <authorList>
            <person name="Davis J.T."/>
        </authorList>
    </citation>
    <scope>NUCLEOTIDE SEQUENCE [LARGE SCALE GENOMIC DNA]</scope>
    <source>
        <strain evidence="2">cv. Da-Ae</strain>
        <tissue evidence="1">Seedling</tissue>
    </source>
</reference>
<evidence type="ECO:0000313" key="1">
    <source>
        <dbReference type="EMBL" id="KAH0852457.1"/>
    </source>
</evidence>
<sequence>MGARFGVEYAAGSWWDHPRRVGLGSGGVKRVTKVVVTRGPIFLGTKWRKTEGGGAEHGEG</sequence>
<dbReference type="Proteomes" id="UP000824890">
    <property type="component" value="Unassembled WGS sequence"/>
</dbReference>
<dbReference type="EMBL" id="JAGKQM010001062">
    <property type="protein sequence ID" value="KAH0852457.1"/>
    <property type="molecule type" value="Genomic_DNA"/>
</dbReference>
<organism evidence="1 2">
    <name type="scientific">Brassica napus</name>
    <name type="common">Rape</name>
    <dbReference type="NCBI Taxonomy" id="3708"/>
    <lineage>
        <taxon>Eukaryota</taxon>
        <taxon>Viridiplantae</taxon>
        <taxon>Streptophyta</taxon>
        <taxon>Embryophyta</taxon>
        <taxon>Tracheophyta</taxon>
        <taxon>Spermatophyta</taxon>
        <taxon>Magnoliopsida</taxon>
        <taxon>eudicotyledons</taxon>
        <taxon>Gunneridae</taxon>
        <taxon>Pentapetalae</taxon>
        <taxon>rosids</taxon>
        <taxon>malvids</taxon>
        <taxon>Brassicales</taxon>
        <taxon>Brassicaceae</taxon>
        <taxon>Brassiceae</taxon>
        <taxon>Brassica</taxon>
    </lineage>
</organism>
<comment type="caution">
    <text evidence="1">The sequence shown here is derived from an EMBL/GenBank/DDBJ whole genome shotgun (WGS) entry which is preliminary data.</text>
</comment>
<keyword evidence="2" id="KW-1185">Reference proteome</keyword>
<protein>
    <submittedName>
        <fullName evidence="1">Uncharacterized protein</fullName>
    </submittedName>
</protein>